<dbReference type="GO" id="GO:0016301">
    <property type="term" value="F:kinase activity"/>
    <property type="evidence" value="ECO:0007669"/>
    <property type="project" value="UniProtKB-KW"/>
</dbReference>
<dbReference type="GO" id="GO:0000287">
    <property type="term" value="F:magnesium ion binding"/>
    <property type="evidence" value="ECO:0007669"/>
    <property type="project" value="UniProtKB-UniRule"/>
</dbReference>
<evidence type="ECO:0000256" key="11">
    <source>
        <dbReference type="ARBA" id="ARBA00023317"/>
    </source>
</evidence>
<accession>A0A9X3EDX7</accession>
<dbReference type="NCBIfam" id="NF004491">
    <property type="entry name" value="PRK05826.1"/>
    <property type="match status" value="1"/>
</dbReference>
<evidence type="ECO:0000259" key="14">
    <source>
        <dbReference type="Pfam" id="PF00224"/>
    </source>
</evidence>
<keyword evidence="17" id="KW-1185">Reference proteome</keyword>
<dbReference type="GO" id="GO:0005524">
    <property type="term" value="F:ATP binding"/>
    <property type="evidence" value="ECO:0007669"/>
    <property type="project" value="UniProtKB-KW"/>
</dbReference>
<evidence type="ECO:0000256" key="7">
    <source>
        <dbReference type="ARBA" id="ARBA00022777"/>
    </source>
</evidence>
<evidence type="ECO:0000313" key="17">
    <source>
        <dbReference type="Proteomes" id="UP001150830"/>
    </source>
</evidence>
<keyword evidence="8" id="KW-0067">ATP-binding</keyword>
<evidence type="ECO:0000256" key="12">
    <source>
        <dbReference type="NCBIfam" id="TIGR01064"/>
    </source>
</evidence>
<evidence type="ECO:0000256" key="4">
    <source>
        <dbReference type="ARBA" id="ARBA00022679"/>
    </source>
</evidence>
<dbReference type="PANTHER" id="PTHR11817">
    <property type="entry name" value="PYRUVATE KINASE"/>
    <property type="match status" value="1"/>
</dbReference>
<evidence type="ECO:0000256" key="9">
    <source>
        <dbReference type="ARBA" id="ARBA00022842"/>
    </source>
</evidence>
<dbReference type="Gene3D" id="3.40.1380.20">
    <property type="entry name" value="Pyruvate kinase, C-terminal domain"/>
    <property type="match status" value="1"/>
</dbReference>
<dbReference type="InterPro" id="IPR040442">
    <property type="entry name" value="Pyrv_kinase-like_dom_sf"/>
</dbReference>
<dbReference type="SUPFAM" id="SSF50800">
    <property type="entry name" value="PK beta-barrel domain-like"/>
    <property type="match status" value="1"/>
</dbReference>
<dbReference type="GO" id="GO:0030955">
    <property type="term" value="F:potassium ion binding"/>
    <property type="evidence" value="ECO:0007669"/>
    <property type="project" value="UniProtKB-UniRule"/>
</dbReference>
<keyword evidence="7 13" id="KW-0418">Kinase</keyword>
<evidence type="ECO:0000256" key="1">
    <source>
        <dbReference type="ARBA" id="ARBA00004997"/>
    </source>
</evidence>
<dbReference type="SUPFAM" id="SSF52935">
    <property type="entry name" value="PK C-terminal domain-like"/>
    <property type="match status" value="1"/>
</dbReference>
<comment type="pathway">
    <text evidence="1 13">Carbohydrate degradation; glycolysis; pyruvate from D-glyceraldehyde 3-phosphate: step 5/5.</text>
</comment>
<evidence type="ECO:0000256" key="2">
    <source>
        <dbReference type="ARBA" id="ARBA00008663"/>
    </source>
</evidence>
<dbReference type="InterPro" id="IPR001697">
    <property type="entry name" value="Pyr_Knase"/>
</dbReference>
<evidence type="ECO:0000313" key="16">
    <source>
        <dbReference type="EMBL" id="MCY0965029.1"/>
    </source>
</evidence>
<dbReference type="Gene3D" id="3.20.20.60">
    <property type="entry name" value="Phosphoenolpyruvate-binding domains"/>
    <property type="match status" value="1"/>
</dbReference>
<evidence type="ECO:0000256" key="10">
    <source>
        <dbReference type="ARBA" id="ARBA00023152"/>
    </source>
</evidence>
<protein>
    <recommendedName>
        <fullName evidence="3 12">Pyruvate kinase</fullName>
        <ecNumber evidence="3 12">2.7.1.40</ecNumber>
    </recommendedName>
</protein>
<feature type="domain" description="Pyruvate kinase barrel" evidence="14">
    <location>
        <begin position="3"/>
        <end position="328"/>
    </location>
</feature>
<dbReference type="Pfam" id="PF02887">
    <property type="entry name" value="PK_C"/>
    <property type="match status" value="1"/>
</dbReference>
<dbReference type="EMBL" id="JAPNOA010000020">
    <property type="protein sequence ID" value="MCY0965029.1"/>
    <property type="molecule type" value="Genomic_DNA"/>
</dbReference>
<dbReference type="Pfam" id="PF00224">
    <property type="entry name" value="PK"/>
    <property type="match status" value="1"/>
</dbReference>
<dbReference type="RefSeq" id="WP_283173245.1">
    <property type="nucleotide sequence ID" value="NZ_JAPNOA010000020.1"/>
</dbReference>
<comment type="similarity">
    <text evidence="2 13">Belongs to the pyruvate kinase family.</text>
</comment>
<keyword evidence="6" id="KW-0547">Nucleotide-binding</keyword>
<dbReference type="InterPro" id="IPR015793">
    <property type="entry name" value="Pyrv_Knase_brl"/>
</dbReference>
<evidence type="ECO:0000256" key="6">
    <source>
        <dbReference type="ARBA" id="ARBA00022741"/>
    </source>
</evidence>
<feature type="domain" description="Pyruvate kinase C-terminal" evidence="15">
    <location>
        <begin position="360"/>
        <end position="475"/>
    </location>
</feature>
<keyword evidence="11 16" id="KW-0670">Pyruvate</keyword>
<reference evidence="16" key="1">
    <citation type="submission" date="2022-11" db="EMBL/GenBank/DDBJ databases">
        <title>Parathalassolutuus dongxingensis gen. nov., sp. nov., a novel member of family Oceanospirillaceae isolated from a coastal shrimp pond in Guangxi, China.</title>
        <authorList>
            <person name="Chen H."/>
        </authorList>
    </citation>
    <scope>NUCLEOTIDE SEQUENCE</scope>
    <source>
        <strain evidence="16">G-43</strain>
    </source>
</reference>
<dbReference type="PRINTS" id="PR01050">
    <property type="entry name" value="PYRUVTKNASE"/>
</dbReference>
<keyword evidence="4 13" id="KW-0808">Transferase</keyword>
<dbReference type="NCBIfam" id="TIGR01064">
    <property type="entry name" value="pyruv_kin"/>
    <property type="match status" value="1"/>
</dbReference>
<keyword evidence="9 13" id="KW-0460">Magnesium</keyword>
<dbReference type="FunFam" id="2.40.33.10:FF:000001">
    <property type="entry name" value="Pyruvate kinase"/>
    <property type="match status" value="1"/>
</dbReference>
<evidence type="ECO:0000256" key="3">
    <source>
        <dbReference type="ARBA" id="ARBA00012142"/>
    </source>
</evidence>
<dbReference type="NCBIfam" id="NF004978">
    <property type="entry name" value="PRK06354.1"/>
    <property type="match status" value="1"/>
</dbReference>
<dbReference type="InterPro" id="IPR011037">
    <property type="entry name" value="Pyrv_Knase-like_insert_dom_sf"/>
</dbReference>
<evidence type="ECO:0000256" key="8">
    <source>
        <dbReference type="ARBA" id="ARBA00022840"/>
    </source>
</evidence>
<evidence type="ECO:0000256" key="5">
    <source>
        <dbReference type="ARBA" id="ARBA00022723"/>
    </source>
</evidence>
<evidence type="ECO:0000259" key="15">
    <source>
        <dbReference type="Pfam" id="PF02887"/>
    </source>
</evidence>
<keyword evidence="10 13" id="KW-0324">Glycolysis</keyword>
<dbReference type="AlphaFoldDB" id="A0A9X3EDX7"/>
<comment type="caution">
    <text evidence="16">The sequence shown here is derived from an EMBL/GenBank/DDBJ whole genome shotgun (WGS) entry which is preliminary data.</text>
</comment>
<dbReference type="EC" id="2.7.1.40" evidence="3 12"/>
<dbReference type="InterPro" id="IPR015795">
    <property type="entry name" value="Pyrv_Knase_C"/>
</dbReference>
<dbReference type="InterPro" id="IPR015806">
    <property type="entry name" value="Pyrv_Knase_insert_dom_sf"/>
</dbReference>
<evidence type="ECO:0000256" key="13">
    <source>
        <dbReference type="RuleBase" id="RU000504"/>
    </source>
</evidence>
<keyword evidence="5" id="KW-0479">Metal-binding</keyword>
<organism evidence="16 17">
    <name type="scientific">Parathalassolituus penaei</name>
    <dbReference type="NCBI Taxonomy" id="2997323"/>
    <lineage>
        <taxon>Bacteria</taxon>
        <taxon>Pseudomonadati</taxon>
        <taxon>Pseudomonadota</taxon>
        <taxon>Gammaproteobacteria</taxon>
        <taxon>Oceanospirillales</taxon>
        <taxon>Oceanospirillaceae</taxon>
        <taxon>Parathalassolituus</taxon>
    </lineage>
</organism>
<dbReference type="GO" id="GO:0004743">
    <property type="term" value="F:pyruvate kinase activity"/>
    <property type="evidence" value="ECO:0007669"/>
    <property type="project" value="UniProtKB-UniRule"/>
</dbReference>
<proteinExistence type="inferred from homology"/>
<dbReference type="InterPro" id="IPR015813">
    <property type="entry name" value="Pyrv/PenolPyrv_kinase-like_dom"/>
</dbReference>
<dbReference type="Gene3D" id="2.40.33.10">
    <property type="entry name" value="PK beta-barrel domain-like"/>
    <property type="match status" value="1"/>
</dbReference>
<name>A0A9X3EDX7_9GAMM</name>
<sequence length="477" mass="51632">MCRRTKIVATLGPATSSPERIEALIAAGADVVRLNFSHGEADDHRQRAALVRQAARKQGRFVAILGDLQGPKIRIARFADRKVMLDVGQAFTLDATLGNEAGDKHQVGIDYKALIEDARVGDILLLDDGRVELEVTATHPHKLETRVRIGGWLSNNKGINRLGGGLSARALTDKDRADIITAAEIGVDYLAVSFPRDAADMEEARSLLLAAGGHAGLVSKIERAECVADDEVLDGIIRASDAVMVARGDLAVEIGDAELVGVQKKIIARSRQLNKPVITATQMMESMITSPMPTRAEVSDVANAVLDYTDAVMLSAETAAGDYPVEAVAAMERIILGAERHPLSKRSKHRLYEEFHDVDETIALSAMYAANHLQGVKAIISLTESGATPRLMSRLRSPLPIYAFCREEATQNRVALYRGVQTVPFYSERLAPEDVNARAIDVLRSKGVVTNGDLVVMTKGDYLNAQGGTDVLKIMRV</sequence>
<gene>
    <name evidence="16" type="primary">pyk</name>
    <name evidence="16" type="ORF">OUO13_07505</name>
</gene>
<comment type="catalytic activity">
    <reaction evidence="13">
        <text>pyruvate + ATP = phosphoenolpyruvate + ADP + H(+)</text>
        <dbReference type="Rhea" id="RHEA:18157"/>
        <dbReference type="ChEBI" id="CHEBI:15361"/>
        <dbReference type="ChEBI" id="CHEBI:15378"/>
        <dbReference type="ChEBI" id="CHEBI:30616"/>
        <dbReference type="ChEBI" id="CHEBI:58702"/>
        <dbReference type="ChEBI" id="CHEBI:456216"/>
        <dbReference type="EC" id="2.7.1.40"/>
    </reaction>
</comment>
<dbReference type="Proteomes" id="UP001150830">
    <property type="component" value="Unassembled WGS sequence"/>
</dbReference>
<dbReference type="InterPro" id="IPR036918">
    <property type="entry name" value="Pyrv_Knase_C_sf"/>
</dbReference>
<dbReference type="SUPFAM" id="SSF51621">
    <property type="entry name" value="Phosphoenolpyruvate/pyruvate domain"/>
    <property type="match status" value="1"/>
</dbReference>